<dbReference type="InterPro" id="IPR020845">
    <property type="entry name" value="AMP-binding_CS"/>
</dbReference>
<evidence type="ECO:0000259" key="3">
    <source>
        <dbReference type="SMART" id="SM00333"/>
    </source>
</evidence>
<dbReference type="Gene3D" id="2.30.30.140">
    <property type="match status" value="1"/>
</dbReference>
<dbReference type="SMART" id="SM00333">
    <property type="entry name" value="TUDOR"/>
    <property type="match status" value="1"/>
</dbReference>
<dbReference type="GO" id="GO:0006281">
    <property type="term" value="P:DNA repair"/>
    <property type="evidence" value="ECO:0007669"/>
    <property type="project" value="TreeGrafter"/>
</dbReference>
<name>A0AAE0GH48_9CHLO</name>
<proteinExistence type="predicted"/>
<evidence type="ECO:0000313" key="4">
    <source>
        <dbReference type="EMBL" id="KAK3277989.1"/>
    </source>
</evidence>
<dbReference type="GO" id="GO:0005634">
    <property type="term" value="C:nucleus"/>
    <property type="evidence" value="ECO:0007669"/>
    <property type="project" value="UniProtKB-SubCell"/>
</dbReference>
<dbReference type="Proteomes" id="UP001190700">
    <property type="component" value="Unassembled WGS sequence"/>
</dbReference>
<dbReference type="PANTHER" id="PTHR12663:SF3">
    <property type="entry name" value="SISTER CHROMATID COHESION PROTEIN PDS5 HOMOLOG C"/>
    <property type="match status" value="1"/>
</dbReference>
<dbReference type="GO" id="GO:0000785">
    <property type="term" value="C:chromatin"/>
    <property type="evidence" value="ECO:0007669"/>
    <property type="project" value="TreeGrafter"/>
</dbReference>
<protein>
    <recommendedName>
        <fullName evidence="3">Tudor domain-containing protein</fullName>
    </recommendedName>
</protein>
<dbReference type="EMBL" id="LGRX02005702">
    <property type="protein sequence ID" value="KAK3277989.1"/>
    <property type="molecule type" value="Genomic_DNA"/>
</dbReference>
<sequence length="168" mass="18413">MGIAMPCGGKYGADIGNYSTAIDMEVVTDEVAFLQYTSGSTSKPKVEIPEPETLETAPSIQTAEVIVGSKIEVFWKDDACFYPGVVKEFNEDGKAHVLYDDGDEETLDLSEENFKIINSVSELTDEAADADGENIENSGGDYEEYKRGGAVQNFLTRSLCERWRSELG</sequence>
<gene>
    <name evidence="4" type="ORF">CYMTET_14037</name>
</gene>
<feature type="domain" description="Tudor" evidence="3">
    <location>
        <begin position="63"/>
        <end position="120"/>
    </location>
</feature>
<keyword evidence="2" id="KW-0539">Nucleus</keyword>
<evidence type="ECO:0000256" key="1">
    <source>
        <dbReference type="ARBA" id="ARBA00004123"/>
    </source>
</evidence>
<dbReference type="PANTHER" id="PTHR12663">
    <property type="entry name" value="ANDROGEN INDUCED INHIBITOR OF PROLIFERATION AS3 / PDS5-RELATED"/>
    <property type="match status" value="1"/>
</dbReference>
<dbReference type="SUPFAM" id="SSF63748">
    <property type="entry name" value="Tudor/PWWP/MBT"/>
    <property type="match status" value="1"/>
</dbReference>
<dbReference type="GO" id="GO:0007064">
    <property type="term" value="P:mitotic sister chromatid cohesion"/>
    <property type="evidence" value="ECO:0007669"/>
    <property type="project" value="InterPro"/>
</dbReference>
<comment type="subcellular location">
    <subcellularLocation>
        <location evidence="1">Nucleus</location>
    </subcellularLocation>
</comment>
<comment type="caution">
    <text evidence="4">The sequence shown here is derived from an EMBL/GenBank/DDBJ whole genome shotgun (WGS) entry which is preliminary data.</text>
</comment>
<organism evidence="4 5">
    <name type="scientific">Cymbomonas tetramitiformis</name>
    <dbReference type="NCBI Taxonomy" id="36881"/>
    <lineage>
        <taxon>Eukaryota</taxon>
        <taxon>Viridiplantae</taxon>
        <taxon>Chlorophyta</taxon>
        <taxon>Pyramimonadophyceae</taxon>
        <taxon>Pyramimonadales</taxon>
        <taxon>Pyramimonadaceae</taxon>
        <taxon>Cymbomonas</taxon>
    </lineage>
</organism>
<dbReference type="InterPro" id="IPR002999">
    <property type="entry name" value="Tudor"/>
</dbReference>
<dbReference type="CDD" id="cd20404">
    <property type="entry name" value="Tudor_Agenet_AtEML-like"/>
    <property type="match status" value="1"/>
</dbReference>
<evidence type="ECO:0000256" key="2">
    <source>
        <dbReference type="ARBA" id="ARBA00023242"/>
    </source>
</evidence>
<reference evidence="4 5" key="1">
    <citation type="journal article" date="2015" name="Genome Biol. Evol.">
        <title>Comparative Genomics of a Bacterivorous Green Alga Reveals Evolutionary Causalities and Consequences of Phago-Mixotrophic Mode of Nutrition.</title>
        <authorList>
            <person name="Burns J.A."/>
            <person name="Paasch A."/>
            <person name="Narechania A."/>
            <person name="Kim E."/>
        </authorList>
    </citation>
    <scope>NUCLEOTIDE SEQUENCE [LARGE SCALE GENOMIC DNA]</scope>
    <source>
        <strain evidence="4 5">PLY_AMNH</strain>
    </source>
</reference>
<dbReference type="PROSITE" id="PS00455">
    <property type="entry name" value="AMP_BINDING"/>
    <property type="match status" value="1"/>
</dbReference>
<dbReference type="AlphaFoldDB" id="A0AAE0GH48"/>
<evidence type="ECO:0000313" key="5">
    <source>
        <dbReference type="Proteomes" id="UP001190700"/>
    </source>
</evidence>
<keyword evidence="5" id="KW-1185">Reference proteome</keyword>
<dbReference type="InterPro" id="IPR039776">
    <property type="entry name" value="Pds5"/>
</dbReference>
<accession>A0AAE0GH48</accession>